<dbReference type="FunFam" id="1.10.10.10:FF:000001">
    <property type="entry name" value="LysR family transcriptional regulator"/>
    <property type="match status" value="1"/>
</dbReference>
<evidence type="ECO:0000259" key="5">
    <source>
        <dbReference type="PROSITE" id="PS50931"/>
    </source>
</evidence>
<dbReference type="Gene3D" id="3.40.190.10">
    <property type="entry name" value="Periplasmic binding protein-like II"/>
    <property type="match status" value="2"/>
</dbReference>
<dbReference type="PANTHER" id="PTHR30126">
    <property type="entry name" value="HTH-TYPE TRANSCRIPTIONAL REGULATOR"/>
    <property type="match status" value="1"/>
</dbReference>
<dbReference type="PRINTS" id="PR00039">
    <property type="entry name" value="HTHLYSR"/>
</dbReference>
<evidence type="ECO:0000313" key="6">
    <source>
        <dbReference type="EMBL" id="PSJ38709.1"/>
    </source>
</evidence>
<reference evidence="6 7" key="1">
    <citation type="submission" date="2018-03" db="EMBL/GenBank/DDBJ databases">
        <title>The draft genome of Zobellella taiwanensis JCM 13381.</title>
        <authorList>
            <person name="Liu L."/>
            <person name="Li L."/>
            <person name="Wang T."/>
            <person name="Zhang X."/>
            <person name="Liang L."/>
        </authorList>
    </citation>
    <scope>NUCLEOTIDE SEQUENCE [LARGE SCALE GENOMIC DNA]</scope>
    <source>
        <strain evidence="6 7">JCM 13381</strain>
    </source>
</reference>
<feature type="domain" description="HTH lysR-type" evidence="5">
    <location>
        <begin position="3"/>
        <end position="60"/>
    </location>
</feature>
<evidence type="ECO:0000256" key="3">
    <source>
        <dbReference type="ARBA" id="ARBA00023125"/>
    </source>
</evidence>
<dbReference type="OrthoDB" id="9808620at2"/>
<dbReference type="InterPro" id="IPR036390">
    <property type="entry name" value="WH_DNA-bd_sf"/>
</dbReference>
<dbReference type="Gene3D" id="1.10.10.10">
    <property type="entry name" value="Winged helix-like DNA-binding domain superfamily/Winged helix DNA-binding domain"/>
    <property type="match status" value="1"/>
</dbReference>
<protein>
    <submittedName>
        <fullName evidence="6">LysR family transcriptional regulator</fullName>
    </submittedName>
</protein>
<dbReference type="AlphaFoldDB" id="A0A2P7QL76"/>
<keyword evidence="7" id="KW-1185">Reference proteome</keyword>
<comment type="similarity">
    <text evidence="1">Belongs to the LysR transcriptional regulatory family.</text>
</comment>
<dbReference type="Pfam" id="PF00126">
    <property type="entry name" value="HTH_1"/>
    <property type="match status" value="1"/>
</dbReference>
<keyword evidence="2" id="KW-0805">Transcription regulation</keyword>
<dbReference type="Proteomes" id="UP000242181">
    <property type="component" value="Unassembled WGS sequence"/>
</dbReference>
<name>A0A2P7QL76_9GAMM</name>
<dbReference type="PROSITE" id="PS50931">
    <property type="entry name" value="HTH_LYSR"/>
    <property type="match status" value="1"/>
</dbReference>
<evidence type="ECO:0000256" key="1">
    <source>
        <dbReference type="ARBA" id="ARBA00009437"/>
    </source>
</evidence>
<dbReference type="GO" id="GO:0003700">
    <property type="term" value="F:DNA-binding transcription factor activity"/>
    <property type="evidence" value="ECO:0007669"/>
    <property type="project" value="InterPro"/>
</dbReference>
<keyword evidence="4" id="KW-0804">Transcription</keyword>
<gene>
    <name evidence="6" type="ORF">C7I36_13760</name>
</gene>
<dbReference type="InterPro" id="IPR005119">
    <property type="entry name" value="LysR_subst-bd"/>
</dbReference>
<comment type="caution">
    <text evidence="6">The sequence shown here is derived from an EMBL/GenBank/DDBJ whole genome shotgun (WGS) entry which is preliminary data.</text>
</comment>
<dbReference type="Pfam" id="PF03466">
    <property type="entry name" value="LysR_substrate"/>
    <property type="match status" value="1"/>
</dbReference>
<evidence type="ECO:0000256" key="2">
    <source>
        <dbReference type="ARBA" id="ARBA00023015"/>
    </source>
</evidence>
<dbReference type="GO" id="GO:0000976">
    <property type="term" value="F:transcription cis-regulatory region binding"/>
    <property type="evidence" value="ECO:0007669"/>
    <property type="project" value="TreeGrafter"/>
</dbReference>
<accession>A0A2P7QL76</accession>
<proteinExistence type="inferred from homology"/>
<keyword evidence="3" id="KW-0238">DNA-binding</keyword>
<evidence type="ECO:0000313" key="7">
    <source>
        <dbReference type="Proteomes" id="UP000242181"/>
    </source>
</evidence>
<organism evidence="6 7">
    <name type="scientific">Zobellella taiwanensis</name>
    <dbReference type="NCBI Taxonomy" id="347535"/>
    <lineage>
        <taxon>Bacteria</taxon>
        <taxon>Pseudomonadati</taxon>
        <taxon>Pseudomonadota</taxon>
        <taxon>Gammaproteobacteria</taxon>
        <taxon>Aeromonadales</taxon>
        <taxon>Aeromonadaceae</taxon>
        <taxon>Zobellella</taxon>
    </lineage>
</organism>
<sequence length="295" mass="33601">MNFTLKQLRLFVSVAENGSLSRAAELLAMTQSAATMALQELERQLNHPLFDRVGRRLRLNAWGLWLLPRAQKMLAESYLIEQGFKGQSPIAGRLRLGASRTIADYRIPELIEYSSRRYPQLDISLAVDNTHSLLLQLYQGRLEMALIEAHAQEKWLRLEPWCRDELVIVCRADHPLAAEPVVGLSQLADCEWILRESGSGTRDTFEQALQGRLGPLKIRQEYPHLPTIKRLLLARPWLSCMSRLSVADELAAGTLVALAVPELALNRFFYFAWHKERGDHPSRMALIELAREIQS</sequence>
<dbReference type="InterPro" id="IPR036388">
    <property type="entry name" value="WH-like_DNA-bd_sf"/>
</dbReference>
<dbReference type="EMBL" id="PXYH01000021">
    <property type="protein sequence ID" value="PSJ38709.1"/>
    <property type="molecule type" value="Genomic_DNA"/>
</dbReference>
<dbReference type="SUPFAM" id="SSF46785">
    <property type="entry name" value="Winged helix' DNA-binding domain"/>
    <property type="match status" value="1"/>
</dbReference>
<dbReference type="PANTHER" id="PTHR30126:SF94">
    <property type="entry name" value="LYSR FAMILY TRANSCRIPTIONAL REGULATOR"/>
    <property type="match status" value="1"/>
</dbReference>
<dbReference type="InterPro" id="IPR000847">
    <property type="entry name" value="LysR_HTH_N"/>
</dbReference>
<dbReference type="SUPFAM" id="SSF53850">
    <property type="entry name" value="Periplasmic binding protein-like II"/>
    <property type="match status" value="1"/>
</dbReference>
<evidence type="ECO:0000256" key="4">
    <source>
        <dbReference type="ARBA" id="ARBA00023163"/>
    </source>
</evidence>
<dbReference type="RefSeq" id="WP_106454271.1">
    <property type="nucleotide sequence ID" value="NZ_PXYH01000021.1"/>
</dbReference>